<accession>A0ACD1GUP6</accession>
<sequence>MEKTTHRTLFSFRPHIELVAALIHLARRAHALHPSQSKVRMLLSSSIAVLRYCKNKFPFTVPETPNLDPETVTRMGYAEAKWVCEKLLTRAADQYSSEIEAVALRIGQLSGPERSSGAWKVGEHIPALVQACYHKGAFSHLEGVGRLPPCLGSLSTVLRVRLLKFSFIKDPWTRSCISKTPHDSLPTMWSPSWPTTYRNILSGLEPSGGDCGGKLSHILLAMNANRITETLVLVGLPRAFLQRSTHLVNPTFPAVFVGPARQFGGDSIPILGLAGTHG</sequence>
<dbReference type="Proteomes" id="UP000249661">
    <property type="component" value="Unassembled WGS sequence"/>
</dbReference>
<keyword evidence="2" id="KW-1185">Reference proteome</keyword>
<protein>
    <submittedName>
        <fullName evidence="1">Uncharacterized protein</fullName>
    </submittedName>
</protein>
<dbReference type="EMBL" id="KZ825003">
    <property type="protein sequence ID" value="RAH64893.1"/>
    <property type="molecule type" value="Genomic_DNA"/>
</dbReference>
<evidence type="ECO:0000313" key="2">
    <source>
        <dbReference type="Proteomes" id="UP000249661"/>
    </source>
</evidence>
<proteinExistence type="predicted"/>
<name>A0ACD1GUP6_9EURO</name>
<evidence type="ECO:0000313" key="1">
    <source>
        <dbReference type="EMBL" id="RAH64893.1"/>
    </source>
</evidence>
<organism evidence="1 2">
    <name type="scientific">Aspergillus aculeatinus CBS 121060</name>
    <dbReference type="NCBI Taxonomy" id="1448322"/>
    <lineage>
        <taxon>Eukaryota</taxon>
        <taxon>Fungi</taxon>
        <taxon>Dikarya</taxon>
        <taxon>Ascomycota</taxon>
        <taxon>Pezizomycotina</taxon>
        <taxon>Eurotiomycetes</taxon>
        <taxon>Eurotiomycetidae</taxon>
        <taxon>Eurotiales</taxon>
        <taxon>Aspergillaceae</taxon>
        <taxon>Aspergillus</taxon>
        <taxon>Aspergillus subgen. Circumdati</taxon>
    </lineage>
</organism>
<gene>
    <name evidence="1" type="ORF">BO66DRAFT_443538</name>
</gene>
<reference evidence="1" key="1">
    <citation type="submission" date="2018-02" db="EMBL/GenBank/DDBJ databases">
        <title>The genomes of Aspergillus section Nigri reveals drivers in fungal speciation.</title>
        <authorList>
            <consortium name="DOE Joint Genome Institute"/>
            <person name="Vesth T.C."/>
            <person name="Nybo J."/>
            <person name="Theobald S."/>
            <person name="Brandl J."/>
            <person name="Frisvad J.C."/>
            <person name="Nielsen K.F."/>
            <person name="Lyhne E.K."/>
            <person name="Kogle M.E."/>
            <person name="Kuo A."/>
            <person name="Riley R."/>
            <person name="Clum A."/>
            <person name="Nolan M."/>
            <person name="Lipzen A."/>
            <person name="Salamov A."/>
            <person name="Henrissat B."/>
            <person name="Wiebenga A."/>
            <person name="De vries R.P."/>
            <person name="Grigoriev I.V."/>
            <person name="Mortensen U.H."/>
            <person name="Andersen M.R."/>
            <person name="Baker S.E."/>
        </authorList>
    </citation>
    <scope>NUCLEOTIDE SEQUENCE</scope>
    <source>
        <strain evidence="1">CBS 121060</strain>
    </source>
</reference>